<dbReference type="Proteomes" id="UP000230423">
    <property type="component" value="Unassembled WGS sequence"/>
</dbReference>
<feature type="region of interest" description="Disordered" evidence="2">
    <location>
        <begin position="237"/>
        <end position="275"/>
    </location>
</feature>
<evidence type="ECO:0000313" key="3">
    <source>
        <dbReference type="EMBL" id="PIO74606.1"/>
    </source>
</evidence>
<feature type="coiled-coil region" evidence="1">
    <location>
        <begin position="3"/>
        <end position="115"/>
    </location>
</feature>
<proteinExistence type="predicted"/>
<organism evidence="3 4">
    <name type="scientific">Teladorsagia circumcincta</name>
    <name type="common">Brown stomach worm</name>
    <name type="synonym">Ostertagia circumcincta</name>
    <dbReference type="NCBI Taxonomy" id="45464"/>
    <lineage>
        <taxon>Eukaryota</taxon>
        <taxon>Metazoa</taxon>
        <taxon>Ecdysozoa</taxon>
        <taxon>Nematoda</taxon>
        <taxon>Chromadorea</taxon>
        <taxon>Rhabditida</taxon>
        <taxon>Rhabditina</taxon>
        <taxon>Rhabditomorpha</taxon>
        <taxon>Strongyloidea</taxon>
        <taxon>Trichostrongylidae</taxon>
        <taxon>Teladorsagia</taxon>
    </lineage>
</organism>
<feature type="compositionally biased region" description="Polar residues" evidence="2">
    <location>
        <begin position="250"/>
        <end position="268"/>
    </location>
</feature>
<evidence type="ECO:0000313" key="4">
    <source>
        <dbReference type="Proteomes" id="UP000230423"/>
    </source>
</evidence>
<dbReference type="OrthoDB" id="1926336at2759"/>
<evidence type="ECO:0000256" key="1">
    <source>
        <dbReference type="SAM" id="Coils"/>
    </source>
</evidence>
<dbReference type="EMBL" id="KZ345249">
    <property type="protein sequence ID" value="PIO74606.1"/>
    <property type="molecule type" value="Genomic_DNA"/>
</dbReference>
<keyword evidence="1" id="KW-0175">Coiled coil</keyword>
<dbReference type="AlphaFoldDB" id="A0A2G9UWT5"/>
<name>A0A2G9UWT5_TELCI</name>
<feature type="coiled-coil region" evidence="1">
    <location>
        <begin position="141"/>
        <end position="196"/>
    </location>
</feature>
<reference evidence="3 4" key="1">
    <citation type="submission" date="2015-09" db="EMBL/GenBank/DDBJ databases">
        <title>Draft genome of the parasitic nematode Teladorsagia circumcincta isolate WARC Sus (inbred).</title>
        <authorList>
            <person name="Mitreva M."/>
        </authorList>
    </citation>
    <scope>NUCLEOTIDE SEQUENCE [LARGE SCALE GENOMIC DNA]</scope>
    <source>
        <strain evidence="3 4">S</strain>
    </source>
</reference>
<gene>
    <name evidence="3" type="ORF">TELCIR_03384</name>
</gene>
<sequence length="275" mass="31412">MEISDLLEENQVLKARCSNLEADYEAYKSRARYVLEQQSKTVESDSVGKQTNSDEVKEALAGLKNELEELQAAHKVVLSDARKYRDQCLKLEAANRSVKAQLVEAQKQTNKTNEELLNCQMMLKLRGAECYKLQVRSSGLEKQLQDETNAKEKKLRALHDEIAGRAVVEAELTTELEREKSRCEEAIRRLAEIQKERSRVVVSPVFPQHRCVNFLQSEAIRRLAEIQKERSRVVVPPVFPQHSRERPSDSYPSSEITGRSSRISTNTLKGEDEEV</sequence>
<protein>
    <submittedName>
        <fullName evidence="3">Uncharacterized protein</fullName>
    </submittedName>
</protein>
<accession>A0A2G9UWT5</accession>
<keyword evidence="4" id="KW-1185">Reference proteome</keyword>
<evidence type="ECO:0000256" key="2">
    <source>
        <dbReference type="SAM" id="MobiDB-lite"/>
    </source>
</evidence>